<sequence length="306" mass="34181">MKRYIEMWSSGVGSWAAAKRRVAAVGVEPITLLFTDTLIEDEDNYRFLIEGAANILGASLPRQFVPPIDSFPPIWEPEARALFLRGLAAETMELLPGFVWLIEGRNPWQVFFDERFLGNSRVDPCSRILKRQLADRWLAENCDPAATVVDVGIDWSEAHRFDDGAGGGVRPRRGADGWVYEAPLTEAPFLTKRDVFRLVAAAGLRRPRLYDEGHSHANCGGWCIKAGHAQAANLLRNRPEIYRYHEGQELAIRAHLEADVSMMTDRRGGGGKRPLTMRALRERIEAGGQIDMFDWGGCGCFSGVPE</sequence>
<evidence type="ECO:0000313" key="2">
    <source>
        <dbReference type="Proteomes" id="UP000006746"/>
    </source>
</evidence>
<accession>K2K029</accession>
<dbReference type="EMBL" id="AMRL01000024">
    <property type="protein sequence ID" value="EKE70880.1"/>
    <property type="molecule type" value="Genomic_DNA"/>
</dbReference>
<dbReference type="RefSeq" id="WP_008945622.1">
    <property type="nucleotide sequence ID" value="NZ_AMRL01000024.1"/>
</dbReference>
<dbReference type="STRING" id="1207063.P24_15094"/>
<name>K2K029_9PROT</name>
<reference evidence="1 2" key="1">
    <citation type="journal article" date="2012" name="J. Bacteriol.">
        <title>Genome Sequence of Oceanibaculum indicum Type Strain P24.</title>
        <authorList>
            <person name="Lai Q."/>
            <person name="Shao Z."/>
        </authorList>
    </citation>
    <scope>NUCLEOTIDE SEQUENCE [LARGE SCALE GENOMIC DNA]</scope>
    <source>
        <strain evidence="1 2">P24</strain>
    </source>
</reference>
<comment type="caution">
    <text evidence="1">The sequence shown here is derived from an EMBL/GenBank/DDBJ whole genome shotgun (WGS) entry which is preliminary data.</text>
</comment>
<evidence type="ECO:0000313" key="1">
    <source>
        <dbReference type="EMBL" id="EKE70880.1"/>
    </source>
</evidence>
<dbReference type="Proteomes" id="UP000006746">
    <property type="component" value="Unassembled WGS sequence"/>
</dbReference>
<proteinExistence type="predicted"/>
<keyword evidence="2" id="KW-1185">Reference proteome</keyword>
<evidence type="ECO:0008006" key="3">
    <source>
        <dbReference type="Google" id="ProtNLM"/>
    </source>
</evidence>
<protein>
    <recommendedName>
        <fullName evidence="3">Phosphoadenosine phosphosulphate reductase domain-containing protein</fullName>
    </recommendedName>
</protein>
<organism evidence="1 2">
    <name type="scientific">Oceanibaculum indicum P24</name>
    <dbReference type="NCBI Taxonomy" id="1207063"/>
    <lineage>
        <taxon>Bacteria</taxon>
        <taxon>Pseudomonadati</taxon>
        <taxon>Pseudomonadota</taxon>
        <taxon>Alphaproteobacteria</taxon>
        <taxon>Rhodospirillales</taxon>
        <taxon>Oceanibaculaceae</taxon>
        <taxon>Oceanibaculum</taxon>
    </lineage>
</organism>
<gene>
    <name evidence="1" type="ORF">P24_15094</name>
</gene>
<dbReference type="AlphaFoldDB" id="K2K029"/>
<dbReference type="SUPFAM" id="SSF52402">
    <property type="entry name" value="Adenine nucleotide alpha hydrolases-like"/>
    <property type="match status" value="1"/>
</dbReference>
<dbReference type="eggNOG" id="COG0175">
    <property type="taxonomic scope" value="Bacteria"/>
</dbReference>